<evidence type="ECO:0000313" key="2">
    <source>
        <dbReference type="Proteomes" id="UP000250197"/>
    </source>
</evidence>
<reference evidence="1 2" key="1">
    <citation type="submission" date="2017-05" db="EMBL/GenBank/DDBJ databases">
        <title>Complete genome sequence of Corynebacterium striatum KC-Na-1 isolated from Neophocaena asiaeorientalis in Korea.</title>
        <authorList>
            <person name="Kim J.H."/>
            <person name="Lee K."/>
        </authorList>
    </citation>
    <scope>NUCLEOTIDE SEQUENCE [LARGE SCALE GENOMIC DNA]</scope>
    <source>
        <strain evidence="1 2">KC-Na-01</strain>
    </source>
</reference>
<dbReference type="Gene3D" id="3.30.420.10">
    <property type="entry name" value="Ribonuclease H-like superfamily/Ribonuclease H"/>
    <property type="match status" value="1"/>
</dbReference>
<dbReference type="SUPFAM" id="SSF53098">
    <property type="entry name" value="Ribonuclease H-like"/>
    <property type="match status" value="1"/>
</dbReference>
<proteinExistence type="predicted"/>
<dbReference type="RefSeq" id="WP_086891898.1">
    <property type="nucleotide sequence ID" value="NZ_CP021252.1"/>
</dbReference>
<accession>A0A2Z2J5P3</accession>
<evidence type="ECO:0000313" key="1">
    <source>
        <dbReference type="EMBL" id="ART21867.1"/>
    </source>
</evidence>
<dbReference type="InterPro" id="IPR036397">
    <property type="entry name" value="RNaseH_sf"/>
</dbReference>
<dbReference type="EMBL" id="CP021252">
    <property type="protein sequence ID" value="ART21867.1"/>
    <property type="molecule type" value="Genomic_DNA"/>
</dbReference>
<sequence>MCVEETTGLIDHSDHRSQYVSVVYNERLAQHGIAASTEAVGDLYANALAENVNGFCKNELIHTRRWDVGVEVETDFLEAEPATGNTRNQGKCLGTKLGALQFTINFSKAILYVAFGWCSRSW</sequence>
<evidence type="ECO:0008006" key="3">
    <source>
        <dbReference type="Google" id="ProtNLM"/>
    </source>
</evidence>
<gene>
    <name evidence="1" type="ORF">CBE89_10490</name>
</gene>
<dbReference type="InterPro" id="IPR012337">
    <property type="entry name" value="RNaseH-like_sf"/>
</dbReference>
<dbReference type="KEGG" id="cstr:CBE89_10490"/>
<dbReference type="Proteomes" id="UP000250197">
    <property type="component" value="Chromosome"/>
</dbReference>
<name>A0A2Z2J5P3_CORST</name>
<dbReference type="AlphaFoldDB" id="A0A2Z2J5P3"/>
<organism evidence="1 2">
    <name type="scientific">Corynebacterium striatum</name>
    <dbReference type="NCBI Taxonomy" id="43770"/>
    <lineage>
        <taxon>Bacteria</taxon>
        <taxon>Bacillati</taxon>
        <taxon>Actinomycetota</taxon>
        <taxon>Actinomycetes</taxon>
        <taxon>Mycobacteriales</taxon>
        <taxon>Corynebacteriaceae</taxon>
        <taxon>Corynebacterium</taxon>
    </lineage>
</organism>
<dbReference type="GO" id="GO:0003676">
    <property type="term" value="F:nucleic acid binding"/>
    <property type="evidence" value="ECO:0007669"/>
    <property type="project" value="InterPro"/>
</dbReference>
<protein>
    <recommendedName>
        <fullName evidence="3">Transposase</fullName>
    </recommendedName>
</protein>